<feature type="compositionally biased region" description="Acidic residues" evidence="1">
    <location>
        <begin position="521"/>
        <end position="535"/>
    </location>
</feature>
<sequence>MADHFGRHASISSQRITVHAESENLSSHVEEQSPPSSSSSHHRYSHQYKDAFRQNLSNTSHPIHAAVEDFPEVYGYLPPEPTPPDSGRSKPHAHHYDLNAFAQEQDSSADEDGGHAYRSDFDEGGSCNPRLDHWHTEAAPLRLSQEVHQAIAGPSSPRQASISLSPPLHSLSSSSSPVSPLRTFAKPSHAGVVFDQRPIRDTPNNPFLEEHQRRYTRADTRYDDKRHSRGEEAAKAHRRGFLTYVFRGQRILHPDIASDDDSEEDASLFSSQPRQSGPGTRLQPKLLFPEAHAQERRRTRMRGAPSIKAATASIGHPPGVGRLASPFEETLQAQKRERASLNHTAEGNGSHSRIAPPHGQGRGNLFAAEILRRQTAEDHHQEEKKRKRMQADQDADEADTEREEVLRRNRRRSDFLRGKAENPFSSNQHGPSSSSTSKHAARGYGGRAALVTKSQPDGRLLAQLDRAGWSSGSASEGEEQEENVFRSIPQGVAHGSRLLRAGLDQGRASYHEEYAGVPDSVSDDGEYDYDEDADGEGEKCFGRGAPNQSNRATEPRQVQSRPGILRSMSDNPFDLTII</sequence>
<feature type="region of interest" description="Disordered" evidence="1">
    <location>
        <begin position="375"/>
        <end position="444"/>
    </location>
</feature>
<feature type="compositionally biased region" description="Acidic residues" evidence="1">
    <location>
        <begin position="257"/>
        <end position="266"/>
    </location>
</feature>
<feature type="region of interest" description="Disordered" evidence="1">
    <location>
        <begin position="256"/>
        <end position="304"/>
    </location>
</feature>
<organism evidence="2 3">
    <name type="scientific">Pseudomicrostroma glucosiphilum</name>
    <dbReference type="NCBI Taxonomy" id="1684307"/>
    <lineage>
        <taxon>Eukaryota</taxon>
        <taxon>Fungi</taxon>
        <taxon>Dikarya</taxon>
        <taxon>Basidiomycota</taxon>
        <taxon>Ustilaginomycotina</taxon>
        <taxon>Exobasidiomycetes</taxon>
        <taxon>Microstromatales</taxon>
        <taxon>Microstromatales incertae sedis</taxon>
        <taxon>Pseudomicrostroma</taxon>
    </lineage>
</organism>
<feature type="compositionally biased region" description="Polar residues" evidence="1">
    <location>
        <begin position="546"/>
        <end position="560"/>
    </location>
</feature>
<name>A0A316U4M8_9BASI</name>
<dbReference type="RefSeq" id="XP_025345055.1">
    <property type="nucleotide sequence ID" value="XM_025493403.1"/>
</dbReference>
<dbReference type="AlphaFoldDB" id="A0A316U4M8"/>
<keyword evidence="3" id="KW-1185">Reference proteome</keyword>
<feature type="region of interest" description="Disordered" evidence="1">
    <location>
        <begin position="1"/>
        <end position="46"/>
    </location>
</feature>
<feature type="compositionally biased region" description="Low complexity" evidence="1">
    <location>
        <begin position="161"/>
        <end position="181"/>
    </location>
</feature>
<accession>A0A316U4M8</accession>
<evidence type="ECO:0000313" key="2">
    <source>
        <dbReference type="EMBL" id="PWN17895.1"/>
    </source>
</evidence>
<feature type="region of interest" description="Disordered" evidence="1">
    <location>
        <begin position="150"/>
        <end position="182"/>
    </location>
</feature>
<dbReference type="Proteomes" id="UP000245942">
    <property type="component" value="Unassembled WGS sequence"/>
</dbReference>
<reference evidence="2 3" key="1">
    <citation type="journal article" date="2018" name="Mol. Biol. Evol.">
        <title>Broad Genomic Sampling Reveals a Smut Pathogenic Ancestry of the Fungal Clade Ustilaginomycotina.</title>
        <authorList>
            <person name="Kijpornyongpan T."/>
            <person name="Mondo S.J."/>
            <person name="Barry K."/>
            <person name="Sandor L."/>
            <person name="Lee J."/>
            <person name="Lipzen A."/>
            <person name="Pangilinan J."/>
            <person name="LaButti K."/>
            <person name="Hainaut M."/>
            <person name="Henrissat B."/>
            <person name="Grigoriev I.V."/>
            <person name="Spatafora J.W."/>
            <person name="Aime M.C."/>
        </authorList>
    </citation>
    <scope>NUCLEOTIDE SEQUENCE [LARGE SCALE GENOMIC DNA]</scope>
    <source>
        <strain evidence="2 3">MCA 4718</strain>
    </source>
</reference>
<proteinExistence type="predicted"/>
<evidence type="ECO:0000313" key="3">
    <source>
        <dbReference type="Proteomes" id="UP000245942"/>
    </source>
</evidence>
<feature type="compositionally biased region" description="Acidic residues" evidence="1">
    <location>
        <begin position="393"/>
        <end position="402"/>
    </location>
</feature>
<feature type="region of interest" description="Disordered" evidence="1">
    <location>
        <begin position="343"/>
        <end position="362"/>
    </location>
</feature>
<feature type="region of interest" description="Disordered" evidence="1">
    <location>
        <begin position="74"/>
        <end position="93"/>
    </location>
</feature>
<dbReference type="OrthoDB" id="3364608at2759"/>
<evidence type="ECO:0000256" key="1">
    <source>
        <dbReference type="SAM" id="MobiDB-lite"/>
    </source>
</evidence>
<feature type="region of interest" description="Disordered" evidence="1">
    <location>
        <begin position="467"/>
        <end position="488"/>
    </location>
</feature>
<feature type="region of interest" description="Disordered" evidence="1">
    <location>
        <begin position="510"/>
        <end position="578"/>
    </location>
</feature>
<feature type="compositionally biased region" description="Basic and acidic residues" evidence="1">
    <location>
        <begin position="403"/>
        <end position="420"/>
    </location>
</feature>
<feature type="region of interest" description="Disordered" evidence="1">
    <location>
        <begin position="105"/>
        <end position="132"/>
    </location>
</feature>
<feature type="compositionally biased region" description="Polar residues" evidence="1">
    <location>
        <begin position="423"/>
        <end position="438"/>
    </location>
</feature>
<feature type="compositionally biased region" description="Basic and acidic residues" evidence="1">
    <location>
        <begin position="112"/>
        <end position="121"/>
    </location>
</feature>
<feature type="compositionally biased region" description="Basic and acidic residues" evidence="1">
    <location>
        <begin position="375"/>
        <end position="384"/>
    </location>
</feature>
<dbReference type="GeneID" id="37015137"/>
<protein>
    <submittedName>
        <fullName evidence="2">Uncharacterized protein</fullName>
    </submittedName>
</protein>
<dbReference type="EMBL" id="KZ819339">
    <property type="protein sequence ID" value="PWN17895.1"/>
    <property type="molecule type" value="Genomic_DNA"/>
</dbReference>
<gene>
    <name evidence="2" type="ORF">BCV69DRAFT_285490</name>
</gene>